<dbReference type="Pfam" id="PF00672">
    <property type="entry name" value="HAMP"/>
    <property type="match status" value="1"/>
</dbReference>
<dbReference type="AlphaFoldDB" id="A0A5C6RIH4"/>
<dbReference type="InterPro" id="IPR004358">
    <property type="entry name" value="Sig_transdc_His_kin-like_C"/>
</dbReference>
<evidence type="ECO:0000256" key="5">
    <source>
        <dbReference type="ARBA" id="ARBA00022679"/>
    </source>
</evidence>
<dbReference type="GO" id="GO:0016020">
    <property type="term" value="C:membrane"/>
    <property type="evidence" value="ECO:0007669"/>
    <property type="project" value="UniProtKB-SubCell"/>
</dbReference>
<dbReference type="GO" id="GO:0005524">
    <property type="term" value="F:ATP binding"/>
    <property type="evidence" value="ECO:0007669"/>
    <property type="project" value="UniProtKB-KW"/>
</dbReference>
<feature type="domain" description="PAS" evidence="12">
    <location>
        <begin position="109"/>
        <end position="161"/>
    </location>
</feature>
<dbReference type="PROSITE" id="PS50885">
    <property type="entry name" value="HAMP"/>
    <property type="match status" value="1"/>
</dbReference>
<dbReference type="GO" id="GO:0000160">
    <property type="term" value="P:phosphorelay signal transduction system"/>
    <property type="evidence" value="ECO:0007669"/>
    <property type="project" value="UniProtKB-KW"/>
</dbReference>
<keyword evidence="7" id="KW-0418">Kinase</keyword>
<evidence type="ECO:0000259" key="12">
    <source>
        <dbReference type="PROSITE" id="PS50112"/>
    </source>
</evidence>
<evidence type="ECO:0000256" key="10">
    <source>
        <dbReference type="SAM" id="Phobius"/>
    </source>
</evidence>
<dbReference type="InterPro" id="IPR003660">
    <property type="entry name" value="HAMP_dom"/>
</dbReference>
<dbReference type="InterPro" id="IPR000014">
    <property type="entry name" value="PAS"/>
</dbReference>
<dbReference type="Gene3D" id="1.10.287.130">
    <property type="match status" value="1"/>
</dbReference>
<dbReference type="PRINTS" id="PR00344">
    <property type="entry name" value="BCTRLSENSOR"/>
</dbReference>
<keyword evidence="6" id="KW-0547">Nucleotide-binding</keyword>
<proteinExistence type="predicted"/>
<evidence type="ECO:0000256" key="9">
    <source>
        <dbReference type="ARBA" id="ARBA00023012"/>
    </source>
</evidence>
<dbReference type="Proteomes" id="UP000321580">
    <property type="component" value="Unassembled WGS sequence"/>
</dbReference>
<keyword evidence="10" id="KW-1133">Transmembrane helix</keyword>
<evidence type="ECO:0000256" key="8">
    <source>
        <dbReference type="ARBA" id="ARBA00022840"/>
    </source>
</evidence>
<dbReference type="RefSeq" id="WP_147169486.1">
    <property type="nucleotide sequence ID" value="NZ_VOOR01000076.1"/>
</dbReference>
<dbReference type="NCBIfam" id="TIGR00229">
    <property type="entry name" value="sensory_box"/>
    <property type="match status" value="1"/>
</dbReference>
<evidence type="ECO:0000256" key="1">
    <source>
        <dbReference type="ARBA" id="ARBA00000085"/>
    </source>
</evidence>
<dbReference type="SUPFAM" id="SSF55785">
    <property type="entry name" value="PYP-like sensor domain (PAS domain)"/>
    <property type="match status" value="1"/>
</dbReference>
<comment type="caution">
    <text evidence="14">The sequence shown here is derived from an EMBL/GenBank/DDBJ whole genome shotgun (WGS) entry which is preliminary data.</text>
</comment>
<dbReference type="EC" id="2.7.13.3" evidence="3"/>
<dbReference type="Pfam" id="PF13188">
    <property type="entry name" value="PAS_8"/>
    <property type="match status" value="1"/>
</dbReference>
<gene>
    <name evidence="14" type="ORF">FRY97_20460</name>
</gene>
<dbReference type="InterPro" id="IPR036890">
    <property type="entry name" value="HATPase_C_sf"/>
</dbReference>
<dbReference type="PANTHER" id="PTHR43065:SF10">
    <property type="entry name" value="PEROXIDE STRESS-ACTIVATED HISTIDINE KINASE MAK3"/>
    <property type="match status" value="1"/>
</dbReference>
<evidence type="ECO:0000313" key="15">
    <source>
        <dbReference type="Proteomes" id="UP000321580"/>
    </source>
</evidence>
<keyword evidence="9" id="KW-0902">Two-component regulatory system</keyword>
<dbReference type="InterPro" id="IPR003594">
    <property type="entry name" value="HATPase_dom"/>
</dbReference>
<dbReference type="CDD" id="cd00130">
    <property type="entry name" value="PAS"/>
    <property type="match status" value="1"/>
</dbReference>
<dbReference type="Gene3D" id="3.30.450.20">
    <property type="entry name" value="PAS domain"/>
    <property type="match status" value="1"/>
</dbReference>
<evidence type="ECO:0000313" key="14">
    <source>
        <dbReference type="EMBL" id="TXB60566.1"/>
    </source>
</evidence>
<evidence type="ECO:0000259" key="13">
    <source>
        <dbReference type="PROSITE" id="PS50885"/>
    </source>
</evidence>
<feature type="domain" description="Histidine kinase" evidence="11">
    <location>
        <begin position="225"/>
        <end position="433"/>
    </location>
</feature>
<keyword evidence="10" id="KW-0812">Transmembrane</keyword>
<protein>
    <recommendedName>
        <fullName evidence="3">histidine kinase</fullName>
        <ecNumber evidence="3">2.7.13.3</ecNumber>
    </recommendedName>
</protein>
<dbReference type="PANTHER" id="PTHR43065">
    <property type="entry name" value="SENSOR HISTIDINE KINASE"/>
    <property type="match status" value="1"/>
</dbReference>
<comment type="subcellular location">
    <subcellularLocation>
        <location evidence="2">Membrane</location>
    </subcellularLocation>
</comment>
<dbReference type="EMBL" id="VOOR01000076">
    <property type="protein sequence ID" value="TXB60566.1"/>
    <property type="molecule type" value="Genomic_DNA"/>
</dbReference>
<keyword evidence="5" id="KW-0808">Transferase</keyword>
<keyword evidence="4" id="KW-0597">Phosphoprotein</keyword>
<organism evidence="14 15">
    <name type="scientific">Phaeodactylibacter luteus</name>
    <dbReference type="NCBI Taxonomy" id="1564516"/>
    <lineage>
        <taxon>Bacteria</taxon>
        <taxon>Pseudomonadati</taxon>
        <taxon>Bacteroidota</taxon>
        <taxon>Saprospiria</taxon>
        <taxon>Saprospirales</taxon>
        <taxon>Haliscomenobacteraceae</taxon>
        <taxon>Phaeodactylibacter</taxon>
    </lineage>
</organism>
<evidence type="ECO:0000256" key="4">
    <source>
        <dbReference type="ARBA" id="ARBA00022553"/>
    </source>
</evidence>
<dbReference type="GO" id="GO:0004673">
    <property type="term" value="F:protein histidine kinase activity"/>
    <property type="evidence" value="ECO:0007669"/>
    <property type="project" value="UniProtKB-EC"/>
</dbReference>
<dbReference type="SMART" id="SM00387">
    <property type="entry name" value="HATPase_c"/>
    <property type="match status" value="1"/>
</dbReference>
<comment type="catalytic activity">
    <reaction evidence="1">
        <text>ATP + protein L-histidine = ADP + protein N-phospho-L-histidine.</text>
        <dbReference type="EC" id="2.7.13.3"/>
    </reaction>
</comment>
<evidence type="ECO:0000256" key="3">
    <source>
        <dbReference type="ARBA" id="ARBA00012438"/>
    </source>
</evidence>
<dbReference type="SMART" id="SM00304">
    <property type="entry name" value="HAMP"/>
    <property type="match status" value="2"/>
</dbReference>
<dbReference type="CDD" id="cd06225">
    <property type="entry name" value="HAMP"/>
    <property type="match status" value="1"/>
</dbReference>
<dbReference type="PROSITE" id="PS50112">
    <property type="entry name" value="PAS"/>
    <property type="match status" value="1"/>
</dbReference>
<sequence>MNLNLAYYLYVGVVHLALGVMAFFLLSEHFLWFLLVEIALLCSFVLAALLHRRITRPARLLSSGIDAIRDQDFAIRLRPTGAPDVDRLVKVYNHMMDNIRQERSQVQEQHYFLERLIQASPAGIILLDYDGHITEANPAAQAMLGLKPGRYSGSLMESSHPLLQQLASWAPGQSGILHGRGQEQFRCEVSHFVHRGFSRRFIMMQELSREILAAEKRAYGKVIRMMAHEVNNSIGAINSILETALEVFPDGEDAELAREVRSSLAIARQRNARLNQFMRNFAEVVRLPVPVLHAVDLHQLLQQVARLMEAAAQKQNTVLEIAPPIKIPPVEADERQLEQALVNMVKNALESLGQGGRVVLRAEPHPLQLVVADNGPGLPQELQAGWTTPFFSTKPDGQGIGLTLVREIARQHGGQCQLETLDNGWTECRILLG</sequence>
<evidence type="ECO:0000256" key="2">
    <source>
        <dbReference type="ARBA" id="ARBA00004370"/>
    </source>
</evidence>
<feature type="transmembrane region" description="Helical" evidence="10">
    <location>
        <begin position="32"/>
        <end position="50"/>
    </location>
</feature>
<dbReference type="OrthoDB" id="1931120at2"/>
<dbReference type="InterPro" id="IPR035965">
    <property type="entry name" value="PAS-like_dom_sf"/>
</dbReference>
<dbReference type="SMART" id="SM00091">
    <property type="entry name" value="PAS"/>
    <property type="match status" value="1"/>
</dbReference>
<dbReference type="Gene3D" id="3.30.565.10">
    <property type="entry name" value="Histidine kinase-like ATPase, C-terminal domain"/>
    <property type="match status" value="1"/>
</dbReference>
<dbReference type="SUPFAM" id="SSF55874">
    <property type="entry name" value="ATPase domain of HSP90 chaperone/DNA topoisomerase II/histidine kinase"/>
    <property type="match status" value="1"/>
</dbReference>
<name>A0A5C6RIH4_9BACT</name>
<keyword evidence="15" id="KW-1185">Reference proteome</keyword>
<dbReference type="Gene3D" id="6.10.340.10">
    <property type="match status" value="1"/>
</dbReference>
<feature type="domain" description="HAMP" evidence="13">
    <location>
        <begin position="52"/>
        <end position="104"/>
    </location>
</feature>
<evidence type="ECO:0000259" key="11">
    <source>
        <dbReference type="PROSITE" id="PS50109"/>
    </source>
</evidence>
<feature type="transmembrane region" description="Helical" evidence="10">
    <location>
        <begin position="7"/>
        <end position="26"/>
    </location>
</feature>
<evidence type="ECO:0000256" key="6">
    <source>
        <dbReference type="ARBA" id="ARBA00022741"/>
    </source>
</evidence>
<dbReference type="Pfam" id="PF02518">
    <property type="entry name" value="HATPase_c"/>
    <property type="match status" value="1"/>
</dbReference>
<dbReference type="InterPro" id="IPR005467">
    <property type="entry name" value="His_kinase_dom"/>
</dbReference>
<dbReference type="PROSITE" id="PS50109">
    <property type="entry name" value="HIS_KIN"/>
    <property type="match status" value="1"/>
</dbReference>
<keyword evidence="10" id="KW-0472">Membrane</keyword>
<evidence type="ECO:0000256" key="7">
    <source>
        <dbReference type="ARBA" id="ARBA00022777"/>
    </source>
</evidence>
<keyword evidence="8" id="KW-0067">ATP-binding</keyword>
<accession>A0A5C6RIH4</accession>
<reference evidence="14 15" key="1">
    <citation type="submission" date="2019-08" db="EMBL/GenBank/DDBJ databases">
        <title>Genome of Phaeodactylibacter luteus.</title>
        <authorList>
            <person name="Bowman J.P."/>
        </authorList>
    </citation>
    <scope>NUCLEOTIDE SEQUENCE [LARGE SCALE GENOMIC DNA]</scope>
    <source>
        <strain evidence="14 15">KCTC 42180</strain>
    </source>
</reference>